<feature type="transmembrane region" description="Helical" evidence="1">
    <location>
        <begin position="82"/>
        <end position="103"/>
    </location>
</feature>
<feature type="transmembrane region" description="Helical" evidence="1">
    <location>
        <begin position="40"/>
        <end position="62"/>
    </location>
</feature>
<keyword evidence="3" id="KW-1185">Reference proteome</keyword>
<proteinExistence type="predicted"/>
<protein>
    <recommendedName>
        <fullName evidence="4">Integral membrane protein</fullName>
    </recommendedName>
</protein>
<dbReference type="RefSeq" id="WP_097804850.1">
    <property type="nucleotide sequence ID" value="NZ_FXYH01000007.1"/>
</dbReference>
<evidence type="ECO:0008006" key="4">
    <source>
        <dbReference type="Google" id="ProtNLM"/>
    </source>
</evidence>
<dbReference type="Proteomes" id="UP000220836">
    <property type="component" value="Unassembled WGS sequence"/>
</dbReference>
<dbReference type="AlphaFoldDB" id="A0A238KG52"/>
<keyword evidence="1" id="KW-0472">Membrane</keyword>
<evidence type="ECO:0000313" key="2">
    <source>
        <dbReference type="EMBL" id="SMX41839.1"/>
    </source>
</evidence>
<dbReference type="Pfam" id="PF10027">
    <property type="entry name" value="DUF2269"/>
    <property type="match status" value="1"/>
</dbReference>
<dbReference type="InterPro" id="IPR018729">
    <property type="entry name" value="DUF2269_transmembrane"/>
</dbReference>
<feature type="transmembrane region" description="Helical" evidence="1">
    <location>
        <begin position="12"/>
        <end position="33"/>
    </location>
</feature>
<name>A0A238KG52_9RHOB</name>
<gene>
    <name evidence="2" type="ORF">PEV8663_02360</name>
</gene>
<keyword evidence="1" id="KW-0812">Transmembrane</keyword>
<evidence type="ECO:0000313" key="3">
    <source>
        <dbReference type="Proteomes" id="UP000220836"/>
    </source>
</evidence>
<dbReference type="EMBL" id="FXYH01000007">
    <property type="protein sequence ID" value="SMX41839.1"/>
    <property type="molecule type" value="Genomic_DNA"/>
</dbReference>
<organism evidence="2 3">
    <name type="scientific">Pelagimonas varians</name>
    <dbReference type="NCBI Taxonomy" id="696760"/>
    <lineage>
        <taxon>Bacteria</taxon>
        <taxon>Pseudomonadati</taxon>
        <taxon>Pseudomonadota</taxon>
        <taxon>Alphaproteobacteria</taxon>
        <taxon>Rhodobacterales</taxon>
        <taxon>Roseobacteraceae</taxon>
        <taxon>Pelagimonas</taxon>
    </lineage>
</organism>
<reference evidence="2 3" key="1">
    <citation type="submission" date="2017-05" db="EMBL/GenBank/DDBJ databases">
        <authorList>
            <person name="Song R."/>
            <person name="Chenine A.L."/>
            <person name="Ruprecht R.M."/>
        </authorList>
    </citation>
    <scope>NUCLEOTIDE SEQUENCE [LARGE SCALE GENOMIC DNA]</scope>
    <source>
        <strain evidence="2 3">CECT 8663</strain>
    </source>
</reference>
<sequence length="157" mass="17337">MLFELTLRWVHIVGATVLLGTGAGIAFFMLIAHFTRDAKIIAHVSGTVVLADTVFTATAVLMQPVTGWLLARETGWDLTEGWIAVSLGLYVLTGAFWLPVVWIQIQLRNIARVCAATGTALPARYDKLFRIWFACGFPAFFAVAGILWLMLARPTLW</sequence>
<evidence type="ECO:0000256" key="1">
    <source>
        <dbReference type="SAM" id="Phobius"/>
    </source>
</evidence>
<keyword evidence="1" id="KW-1133">Transmembrane helix</keyword>
<accession>A0A238KG52</accession>
<dbReference type="OrthoDB" id="9786302at2"/>
<feature type="transmembrane region" description="Helical" evidence="1">
    <location>
        <begin position="131"/>
        <end position="151"/>
    </location>
</feature>